<dbReference type="NCBIfam" id="TIGR02578">
    <property type="entry name" value="cas_TM1811_Csm1"/>
    <property type="match status" value="1"/>
</dbReference>
<keyword evidence="15" id="KW-1185">Reference proteome</keyword>
<evidence type="ECO:0000256" key="11">
    <source>
        <dbReference type="ARBA" id="ARBA00023118"/>
    </source>
</evidence>
<evidence type="ECO:0000256" key="2">
    <source>
        <dbReference type="ARBA" id="ARBA00005700"/>
    </source>
</evidence>
<dbReference type="Gene3D" id="3.30.70.270">
    <property type="match status" value="1"/>
</dbReference>
<evidence type="ECO:0000256" key="8">
    <source>
        <dbReference type="ARBA" id="ARBA00022801"/>
    </source>
</evidence>
<dbReference type="PANTHER" id="PTHR36528">
    <property type="entry name" value="CRISPR SYSTEM SINGLE-STRAND-SPECIFIC DEOXYRIBONUCLEASE CAS10/CSM1 (SUBTYPE III-A)"/>
    <property type="match status" value="1"/>
</dbReference>
<dbReference type="Pfam" id="PF22335">
    <property type="entry name" value="Cas10-Cmr2_palm2"/>
    <property type="match status" value="1"/>
</dbReference>
<dbReference type="EMBL" id="CP072943">
    <property type="protein sequence ID" value="QTX32136.1"/>
    <property type="molecule type" value="Genomic_DNA"/>
</dbReference>
<evidence type="ECO:0000256" key="7">
    <source>
        <dbReference type="ARBA" id="ARBA00022759"/>
    </source>
</evidence>
<dbReference type="Pfam" id="PF18211">
    <property type="entry name" value="Csm1_B"/>
    <property type="match status" value="1"/>
</dbReference>
<evidence type="ECO:0000313" key="14">
    <source>
        <dbReference type="EMBL" id="QTX32136.1"/>
    </source>
</evidence>
<keyword evidence="8" id="KW-0378">Hydrolase</keyword>
<keyword evidence="10" id="KW-0067">ATP-binding</keyword>
<keyword evidence="7" id="KW-0255">Endonuclease</keyword>
<dbReference type="PANTHER" id="PTHR36528:SF1">
    <property type="entry name" value="CRISPR SYSTEM SINGLE-STRAND-SPECIFIC DEOXYRIBONUCLEASE CAS10_CSM1 (SUBTYPE III-A)"/>
    <property type="match status" value="1"/>
</dbReference>
<dbReference type="InterPro" id="IPR000160">
    <property type="entry name" value="GGDEF_dom"/>
</dbReference>
<protein>
    <recommendedName>
        <fullName evidence="3">CRISPR system single-strand-specific deoxyribonuclease Cas10/Csm1 (subtype III-A)</fullName>
    </recommendedName>
    <alternativeName>
        <fullName evidence="12">Cyclic oligoadenylate synthase</fullName>
    </alternativeName>
</protein>
<dbReference type="InterPro" id="IPR043128">
    <property type="entry name" value="Rev_trsase/Diguanyl_cyclase"/>
</dbReference>
<accession>A0A9Q7AQA1</accession>
<evidence type="ECO:0000256" key="1">
    <source>
        <dbReference type="ARBA" id="ARBA00001968"/>
    </source>
</evidence>
<dbReference type="GO" id="GO:0005524">
    <property type="term" value="F:ATP binding"/>
    <property type="evidence" value="ECO:0007669"/>
    <property type="project" value="UniProtKB-KW"/>
</dbReference>
<keyword evidence="4" id="KW-0808">Transferase</keyword>
<dbReference type="GO" id="GO:0051607">
    <property type="term" value="P:defense response to virus"/>
    <property type="evidence" value="ECO:0007669"/>
    <property type="project" value="UniProtKB-KW"/>
</dbReference>
<dbReference type="PROSITE" id="PS50887">
    <property type="entry name" value="GGDEF"/>
    <property type="match status" value="1"/>
</dbReference>
<evidence type="ECO:0000313" key="15">
    <source>
        <dbReference type="Proteomes" id="UP000671879"/>
    </source>
</evidence>
<evidence type="ECO:0000256" key="4">
    <source>
        <dbReference type="ARBA" id="ARBA00022679"/>
    </source>
</evidence>
<evidence type="ECO:0000256" key="12">
    <source>
        <dbReference type="ARBA" id="ARBA00032922"/>
    </source>
</evidence>
<keyword evidence="11" id="KW-0051">Antiviral defense</keyword>
<comment type="similarity">
    <text evidence="2">Belongs to the CRISPR-associated Cas10/Csm1 family.</text>
</comment>
<dbReference type="Proteomes" id="UP000671879">
    <property type="component" value="Chromosome"/>
</dbReference>
<evidence type="ECO:0000256" key="5">
    <source>
        <dbReference type="ARBA" id="ARBA00022722"/>
    </source>
</evidence>
<dbReference type="InterPro" id="IPR041062">
    <property type="entry name" value="Csm1_B"/>
</dbReference>
<dbReference type="InterPro" id="IPR052117">
    <property type="entry name" value="Cas10/Csm1_subtype-III-A"/>
</dbReference>
<dbReference type="GO" id="GO:0004527">
    <property type="term" value="F:exonuclease activity"/>
    <property type="evidence" value="ECO:0007669"/>
    <property type="project" value="UniProtKB-KW"/>
</dbReference>
<dbReference type="InterPro" id="IPR006674">
    <property type="entry name" value="HD_domain"/>
</dbReference>
<comment type="cofactor">
    <cofactor evidence="1">
        <name>a divalent metal cation</name>
        <dbReference type="ChEBI" id="CHEBI:60240"/>
    </cofactor>
</comment>
<evidence type="ECO:0000256" key="10">
    <source>
        <dbReference type="ARBA" id="ARBA00022840"/>
    </source>
</evidence>
<reference evidence="15" key="1">
    <citation type="submission" date="2021-04" db="EMBL/GenBank/DDBJ databases">
        <title>A novel Synergistetes isolate from a pyrite-forming mixed culture.</title>
        <authorList>
            <person name="Bunk B."/>
            <person name="Sproer C."/>
            <person name="Spring S."/>
            <person name="Pester M."/>
        </authorList>
    </citation>
    <scope>NUCLEOTIDE SEQUENCE [LARGE SCALE GENOMIC DNA]</scope>
    <source>
        <strain evidence="15">J.5.4.2-T.3.5.2</strain>
    </source>
</reference>
<keyword evidence="9" id="KW-0269">Exonuclease</keyword>
<feature type="domain" description="GGDEF" evidence="13">
    <location>
        <begin position="523"/>
        <end position="681"/>
    </location>
</feature>
<dbReference type="InterPro" id="IPR054767">
    <property type="entry name" value="Cas10-Cmr2_palm2"/>
</dbReference>
<evidence type="ECO:0000259" key="13">
    <source>
        <dbReference type="PROSITE" id="PS50887"/>
    </source>
</evidence>
<sequence>MEKQLLRRLIDETAIGGLLHDVGKPVQRGGRERLNHMEQGGRWLEALGEPWASFAWAARFHHSHPNYALRLSDFDDPRHALSAAAIAEADSLSAAEREDLEGTGWDKDAPLRNVCDEIRLEGRPRQERRPTFFDLTDLDGTLPFPSPSAKRSLGADYAKITSALADLLADTKKAETSFLLRALERYTALIPSDTACGGGRYPDISLFDHLRTTAMLAVCLVVAVIADKPELLGERRPEKIAAALGRLYKEAAGENAPFLLVGGDLRGVQRFIYDISTARALRLLRTRSFYLEILQEHILSTLLDELDLPRTQVLYVGGGHFTLLLPNTAAVRSHLRTFDRGINEALLDEGSPALSLGWTRLTWRELKEGDVRQAYRRLSAEMELGKVRPLKGLLSRVIGADDTRGRKSCPICGGLTDRLVDDDGPCCPRCADFVRLGGRLARPESRYACPVEEGGDFHVLGRPYRLVKEGSDIPPGAPWAFVLREPRRLSRDEGGNVIALPWEIYSYDSRIETLLDEGCVGARRLAALRLDVDNLGRLFREGFPDTQEETRRYSLSRLATLSRLLSLFFREGIAQIASTPQTRLIGPHAGKRRLLVVYAGGDDLFVVGAWNEAAEFAIDTVRAFRAFTGDNADVTLSGGLVLIDDKTPVYQAARLAGEAEDHAKDHRFGERTKDSLTFFHVPLVPGKAGEDRAFNVREELPRLEAWIGGLAEQSRAGKGDRAFLRHLMTLRERQMEGDALWKIHGAYAAGRSNDTREKDLLGQLLQKSDELRMACTAAQWVDLALRRTGD</sequence>
<dbReference type="GO" id="GO:0016740">
    <property type="term" value="F:transferase activity"/>
    <property type="evidence" value="ECO:0007669"/>
    <property type="project" value="UniProtKB-KW"/>
</dbReference>
<evidence type="ECO:0000256" key="9">
    <source>
        <dbReference type="ARBA" id="ARBA00022839"/>
    </source>
</evidence>
<proteinExistence type="inferred from homology"/>
<dbReference type="AlphaFoldDB" id="A0A9Q7AQA1"/>
<evidence type="ECO:0000256" key="6">
    <source>
        <dbReference type="ARBA" id="ARBA00022741"/>
    </source>
</evidence>
<dbReference type="Pfam" id="PF01966">
    <property type="entry name" value="HD"/>
    <property type="match status" value="1"/>
</dbReference>
<evidence type="ECO:0000256" key="3">
    <source>
        <dbReference type="ARBA" id="ARBA00014333"/>
    </source>
</evidence>
<organism evidence="14 15">
    <name type="scientific">Aminithiophilus ramosus</name>
    <dbReference type="NCBI Taxonomy" id="3029084"/>
    <lineage>
        <taxon>Bacteria</taxon>
        <taxon>Thermotogati</taxon>
        <taxon>Synergistota</taxon>
        <taxon>Synergistia</taxon>
        <taxon>Synergistales</taxon>
        <taxon>Aminithiophilaceae</taxon>
        <taxon>Aminithiophilus</taxon>
    </lineage>
</organism>
<dbReference type="RefSeq" id="WP_274373350.1">
    <property type="nucleotide sequence ID" value="NZ_CP072943.1"/>
</dbReference>
<dbReference type="KEGG" id="aram:KAR29_12630"/>
<dbReference type="Gene3D" id="1.10.3210.10">
    <property type="entry name" value="Hypothetical protein af1432"/>
    <property type="match status" value="1"/>
</dbReference>
<dbReference type="InterPro" id="IPR013408">
    <property type="entry name" value="Cas10/Csm1"/>
</dbReference>
<dbReference type="GO" id="GO:0004519">
    <property type="term" value="F:endonuclease activity"/>
    <property type="evidence" value="ECO:0007669"/>
    <property type="project" value="UniProtKB-KW"/>
</dbReference>
<name>A0A9Q7AQA1_9BACT</name>
<keyword evidence="5" id="KW-0540">Nuclease</keyword>
<gene>
    <name evidence="14" type="primary">cas10</name>
    <name evidence="14" type="ORF">KAR29_12630</name>
</gene>
<keyword evidence="6" id="KW-0547">Nucleotide-binding</keyword>